<dbReference type="SUPFAM" id="SSF54403">
    <property type="entry name" value="Cystatin/monellin"/>
    <property type="match status" value="1"/>
</dbReference>
<dbReference type="Gene3D" id="3.10.450.10">
    <property type="match status" value="1"/>
</dbReference>
<evidence type="ECO:0000313" key="2">
    <source>
        <dbReference type="Proteomes" id="UP001054821"/>
    </source>
</evidence>
<proteinExistence type="predicted"/>
<name>A0AAD4YWW5_PRUDU</name>
<accession>A0AAD4YWW5</accession>
<keyword evidence="2" id="KW-1185">Reference proteome</keyword>
<reference evidence="1 2" key="1">
    <citation type="journal article" date="2022" name="G3 (Bethesda)">
        <title>Whole-genome sequence and methylome profiling of the almond [Prunus dulcis (Mill.) D.A. Webb] cultivar 'Nonpareil'.</title>
        <authorList>
            <person name="D'Amico-Willman K.M."/>
            <person name="Ouma W.Z."/>
            <person name="Meulia T."/>
            <person name="Sideli G.M."/>
            <person name="Gradziel T.M."/>
            <person name="Fresnedo-Ramirez J."/>
        </authorList>
    </citation>
    <scope>NUCLEOTIDE SEQUENCE [LARGE SCALE GENOMIC DNA]</scope>
    <source>
        <strain evidence="1">Clone GOH B32 T37-40</strain>
    </source>
</reference>
<gene>
    <name evidence="1" type="ORF">L3X38_033514</name>
</gene>
<dbReference type="InterPro" id="IPR046350">
    <property type="entry name" value="Cystatin_sf"/>
</dbReference>
<comment type="caution">
    <text evidence="1">The sequence shown here is derived from an EMBL/GenBank/DDBJ whole genome shotgun (WGS) entry which is preliminary data.</text>
</comment>
<dbReference type="AlphaFoldDB" id="A0AAD4YWW5"/>
<sequence length="88" mass="10433">MAQDNRSQRKSHQSNIGEEIQFLEVVEAHRRMVFGIKYYLKVFAIKHEAGVHWLRSYGNTEVKQVWTRAISKWVTHLEVAREFSETKS</sequence>
<protein>
    <submittedName>
        <fullName evidence="1">Uncharacterized protein</fullName>
    </submittedName>
</protein>
<dbReference type="EMBL" id="JAJFAZ020000006">
    <property type="protein sequence ID" value="KAI5324441.1"/>
    <property type="molecule type" value="Genomic_DNA"/>
</dbReference>
<organism evidence="1 2">
    <name type="scientific">Prunus dulcis</name>
    <name type="common">Almond</name>
    <name type="synonym">Amygdalus dulcis</name>
    <dbReference type="NCBI Taxonomy" id="3755"/>
    <lineage>
        <taxon>Eukaryota</taxon>
        <taxon>Viridiplantae</taxon>
        <taxon>Streptophyta</taxon>
        <taxon>Embryophyta</taxon>
        <taxon>Tracheophyta</taxon>
        <taxon>Spermatophyta</taxon>
        <taxon>Magnoliopsida</taxon>
        <taxon>eudicotyledons</taxon>
        <taxon>Gunneridae</taxon>
        <taxon>Pentapetalae</taxon>
        <taxon>rosids</taxon>
        <taxon>fabids</taxon>
        <taxon>Rosales</taxon>
        <taxon>Rosaceae</taxon>
        <taxon>Amygdaloideae</taxon>
        <taxon>Amygdaleae</taxon>
        <taxon>Prunus</taxon>
    </lineage>
</organism>
<dbReference type="Proteomes" id="UP001054821">
    <property type="component" value="Chromosome 6"/>
</dbReference>
<evidence type="ECO:0000313" key="1">
    <source>
        <dbReference type="EMBL" id="KAI5324441.1"/>
    </source>
</evidence>